<evidence type="ECO:0000313" key="3">
    <source>
        <dbReference type="EMBL" id="AMW03807.1"/>
    </source>
</evidence>
<keyword evidence="4" id="KW-1185">Reference proteome</keyword>
<dbReference type="SUPFAM" id="SSF55347">
    <property type="entry name" value="Glyceraldehyde-3-phosphate dehydrogenase-like, C-terminal domain"/>
    <property type="match status" value="1"/>
</dbReference>
<organism evidence="3 4">
    <name type="scientific">Gemmatimonas phototrophica</name>
    <dbReference type="NCBI Taxonomy" id="1379270"/>
    <lineage>
        <taxon>Bacteria</taxon>
        <taxon>Pseudomonadati</taxon>
        <taxon>Gemmatimonadota</taxon>
        <taxon>Gemmatimonadia</taxon>
        <taxon>Gemmatimonadales</taxon>
        <taxon>Gemmatimonadaceae</taxon>
        <taxon>Gemmatimonas</taxon>
    </lineage>
</organism>
<dbReference type="OrthoDB" id="9763611at2"/>
<proteinExistence type="predicted"/>
<dbReference type="InterPro" id="IPR000683">
    <property type="entry name" value="Gfo/Idh/MocA-like_OxRdtase_N"/>
</dbReference>
<dbReference type="Pfam" id="PF01408">
    <property type="entry name" value="GFO_IDH_MocA"/>
    <property type="match status" value="1"/>
</dbReference>
<dbReference type="KEGG" id="gph:GEMMAAP_01030"/>
<evidence type="ECO:0000313" key="4">
    <source>
        <dbReference type="Proteomes" id="UP000076404"/>
    </source>
</evidence>
<dbReference type="Gene3D" id="3.40.50.720">
    <property type="entry name" value="NAD(P)-binding Rossmann-like Domain"/>
    <property type="match status" value="1"/>
</dbReference>
<dbReference type="AlphaFoldDB" id="A0A143BFL6"/>
<dbReference type="PANTHER" id="PTHR43818:SF10">
    <property type="entry name" value="NADH-DEPENDENT DEHYDROGENASE-RELATED"/>
    <property type="match status" value="1"/>
</dbReference>
<dbReference type="InterPro" id="IPR036291">
    <property type="entry name" value="NAD(P)-bd_dom_sf"/>
</dbReference>
<reference evidence="3 4" key="2">
    <citation type="journal article" date="2016" name="Environ. Microbiol. Rep.">
        <title>Metagenomic evidence for the presence of phototrophic Gemmatimonadetes bacteria in diverse environments.</title>
        <authorList>
            <person name="Zeng Y."/>
            <person name="Baumbach J."/>
            <person name="Barbosa E.G."/>
            <person name="Azevedo V."/>
            <person name="Zhang C."/>
            <person name="Koblizek M."/>
        </authorList>
    </citation>
    <scope>NUCLEOTIDE SEQUENCE [LARGE SCALE GENOMIC DNA]</scope>
    <source>
        <strain evidence="3 4">AP64</strain>
    </source>
</reference>
<sequence length="503" mass="54619">MSDSFSRRDFVGTSATLAMGAMFVPRHVLGGQGFRAPSDKLNIACVGIGGMGMSNMSQMLTENIVAVCDVDFGYVERSLQGRLKPREGQPTPQNVKLGEAYTKAAKYADFRVMLEKQKDIDAVMIATPDHLHATIALAAMSLGKHVYVQKPLAFSVYESRLLAKAAANNPKIATQMGNQGHSMDGSHRVTEIVRSGVLGKVHEVHVWTDRPVRYWAQGIPRPRAAGSAVLNTNPRPQWNMGTVDNAVRAAMAGNDHAPPEGFNWDLYLGPAPEIPYHPAYHPFAWRGWLDFGVGAIGDMGAHLIDQAYTALELTYPTSITASSSPWGGGEKNPATYPLAMMAQFEYPAVGKRGPVDLYWYDGGLLPPRPAMLPDDAPISNPGSDGGGSMIIGDKGMLIHETYGNRPRIYPEGTSKKAEQVAKSIPRITVSHEQNWIQASKGEAKASSPFSVAAPLTETMLLGIAALRAGQGRKVLYDAEKVQFTNAPEANQYLTRAYRKGWEL</sequence>
<dbReference type="Proteomes" id="UP000076404">
    <property type="component" value="Chromosome"/>
</dbReference>
<dbReference type="SUPFAM" id="SSF51735">
    <property type="entry name" value="NAD(P)-binding Rossmann-fold domains"/>
    <property type="match status" value="1"/>
</dbReference>
<dbReference type="PANTHER" id="PTHR43818">
    <property type="entry name" value="BCDNA.GH03377"/>
    <property type="match status" value="1"/>
</dbReference>
<dbReference type="eggNOG" id="COG0673">
    <property type="taxonomic scope" value="Bacteria"/>
</dbReference>
<evidence type="ECO:0000259" key="1">
    <source>
        <dbReference type="Pfam" id="PF01408"/>
    </source>
</evidence>
<name>A0A143BFL6_9BACT</name>
<evidence type="ECO:0008006" key="5">
    <source>
        <dbReference type="Google" id="ProtNLM"/>
    </source>
</evidence>
<dbReference type="Pfam" id="PF19051">
    <property type="entry name" value="GFO_IDH_MocA_C2"/>
    <property type="match status" value="1"/>
</dbReference>
<dbReference type="EMBL" id="CP011454">
    <property type="protein sequence ID" value="AMW03807.1"/>
    <property type="molecule type" value="Genomic_DNA"/>
</dbReference>
<evidence type="ECO:0000259" key="2">
    <source>
        <dbReference type="Pfam" id="PF19051"/>
    </source>
</evidence>
<dbReference type="Gene3D" id="3.30.360.10">
    <property type="entry name" value="Dihydrodipicolinate Reductase, domain 2"/>
    <property type="match status" value="1"/>
</dbReference>
<dbReference type="PROSITE" id="PS51318">
    <property type="entry name" value="TAT"/>
    <property type="match status" value="1"/>
</dbReference>
<reference evidence="3 4" key="1">
    <citation type="journal article" date="2014" name="Proc. Natl. Acad. Sci. U.S.A.">
        <title>Functional type 2 photosynthetic reaction centers found in the rare bacterial phylum Gemmatimonadetes.</title>
        <authorList>
            <person name="Zeng Y."/>
            <person name="Feng F."/>
            <person name="Medova H."/>
            <person name="Dean J."/>
            <person name="Koblizek M."/>
        </authorList>
    </citation>
    <scope>NUCLEOTIDE SEQUENCE [LARGE SCALE GENOMIC DNA]</scope>
    <source>
        <strain evidence="3 4">AP64</strain>
    </source>
</reference>
<accession>A0A143BFL6</accession>
<dbReference type="GO" id="GO:0000166">
    <property type="term" value="F:nucleotide binding"/>
    <property type="evidence" value="ECO:0007669"/>
    <property type="project" value="InterPro"/>
</dbReference>
<dbReference type="STRING" id="1379270.GEMMAAP_01030"/>
<protein>
    <recommendedName>
        <fullName evidence="5">Oxidoreductase</fullName>
    </recommendedName>
</protein>
<feature type="domain" description="Gfo/Idh/MocA-like oxidoreductase bacterial type C-terminal" evidence="2">
    <location>
        <begin position="258"/>
        <end position="307"/>
    </location>
</feature>
<dbReference type="InterPro" id="IPR050463">
    <property type="entry name" value="Gfo/Idh/MocA_oxidrdct_glycsds"/>
</dbReference>
<dbReference type="InterPro" id="IPR043906">
    <property type="entry name" value="Gfo/Idh/MocA_OxRdtase_bact_C"/>
</dbReference>
<gene>
    <name evidence="3" type="ORF">GEMMAAP_01030</name>
</gene>
<dbReference type="RefSeq" id="WP_026849079.1">
    <property type="nucleotide sequence ID" value="NZ_CP011454.1"/>
</dbReference>
<dbReference type="InterPro" id="IPR006311">
    <property type="entry name" value="TAT_signal"/>
</dbReference>
<feature type="domain" description="Gfo/Idh/MocA-like oxidoreductase N-terminal" evidence="1">
    <location>
        <begin position="42"/>
        <end position="172"/>
    </location>
</feature>